<evidence type="ECO:0000256" key="2">
    <source>
        <dbReference type="ARBA" id="ARBA00022448"/>
    </source>
</evidence>
<dbReference type="InterPro" id="IPR020846">
    <property type="entry name" value="MFS_dom"/>
</dbReference>
<dbReference type="PANTHER" id="PTHR23502:SF5">
    <property type="entry name" value="QUINIDINE RESISTANCE PROTEIN 3"/>
    <property type="match status" value="1"/>
</dbReference>
<dbReference type="InterPro" id="IPR011701">
    <property type="entry name" value="MFS"/>
</dbReference>
<evidence type="ECO:0000259" key="8">
    <source>
        <dbReference type="PROSITE" id="PS50850"/>
    </source>
</evidence>
<keyword evidence="10" id="KW-1185">Reference proteome</keyword>
<sequence length="538" mass="59760">MSVPQEKGADLNSEHSNPSAASIDNPIENTPISNRGAASDKDVTQQDPESGNNTGHPAAVTSVPRLKRRGLFSQITIIPEVDNPRAYSRLTKWIITCIVSFSTLIAPLGTSIFYPALHQVESDLHTSSTVTNLSLAFYLLAMAIFPFWWMNWAVAFGRRNIYLVSFSLGVVFAVLAAISKSIGMLIAMRLMSGGCSASVQAVGVATITDLWEPRERGRAMGIFFLGPQLGPFLAPIIGGALANRWGWRSTMWFIVIIAAAMLTIQLLCLPETSRRDEKTWWQTTQERLSHHSAVSKTFIIPRMLIVDPFKALYILRYPVFFFPMAYIGIVTVYFYVLNISMEQTFAAPPYNFSTLVIGLCYIPSSLGYIVGSVIGGRWMDYVMMRSAKKSNQFDVNGKPQLNPEDRMQENAWLAGLIPVASLIWYGWTIQYKVFWLAPLIANFFTGFGLVVIISLNITMLTEFLPGDARPLSCSVLARNGVGCVGTVIGAPMLDSRLQNGWTFTIWAFVALACLPIIIIMRVFGPRWREALPNRKPNT</sequence>
<dbReference type="PANTHER" id="PTHR23502">
    <property type="entry name" value="MAJOR FACILITATOR SUPERFAMILY"/>
    <property type="match status" value="1"/>
</dbReference>
<dbReference type="SUPFAM" id="SSF103473">
    <property type="entry name" value="MFS general substrate transporter"/>
    <property type="match status" value="1"/>
</dbReference>
<evidence type="ECO:0000256" key="7">
    <source>
        <dbReference type="SAM" id="Phobius"/>
    </source>
</evidence>
<dbReference type="Pfam" id="PF07690">
    <property type="entry name" value="MFS_1"/>
    <property type="match status" value="1"/>
</dbReference>
<dbReference type="GO" id="GO:0015203">
    <property type="term" value="F:polyamine transmembrane transporter activity"/>
    <property type="evidence" value="ECO:0007669"/>
    <property type="project" value="TreeGrafter"/>
</dbReference>
<feature type="transmembrane region" description="Helical" evidence="7">
    <location>
        <begin position="129"/>
        <end position="149"/>
    </location>
</feature>
<keyword evidence="4 7" id="KW-1133">Transmembrane helix</keyword>
<dbReference type="GeneID" id="70243538"/>
<proteinExistence type="predicted"/>
<feature type="compositionally biased region" description="Polar residues" evidence="6">
    <location>
        <begin position="45"/>
        <end position="55"/>
    </location>
</feature>
<feature type="transmembrane region" description="Helical" evidence="7">
    <location>
        <begin position="184"/>
        <end position="207"/>
    </location>
</feature>
<evidence type="ECO:0000256" key="3">
    <source>
        <dbReference type="ARBA" id="ARBA00022692"/>
    </source>
</evidence>
<dbReference type="CDD" id="cd17323">
    <property type="entry name" value="MFS_Tpo1_MDR_like"/>
    <property type="match status" value="1"/>
</dbReference>
<feature type="domain" description="Major facilitator superfamily (MFS) profile" evidence="8">
    <location>
        <begin position="95"/>
        <end position="528"/>
    </location>
</feature>
<comment type="caution">
    <text evidence="9">The sequence shown here is derived from an EMBL/GenBank/DDBJ whole genome shotgun (WGS) entry which is preliminary data.</text>
</comment>
<dbReference type="Proteomes" id="UP001201262">
    <property type="component" value="Unassembled WGS sequence"/>
</dbReference>
<dbReference type="InterPro" id="IPR036259">
    <property type="entry name" value="MFS_trans_sf"/>
</dbReference>
<dbReference type="AlphaFoldDB" id="A0AAD4PWS8"/>
<evidence type="ECO:0000256" key="5">
    <source>
        <dbReference type="ARBA" id="ARBA00023136"/>
    </source>
</evidence>
<keyword evidence="5 7" id="KW-0472">Membrane</keyword>
<keyword evidence="3 7" id="KW-0812">Transmembrane</keyword>
<evidence type="ECO:0000256" key="1">
    <source>
        <dbReference type="ARBA" id="ARBA00004141"/>
    </source>
</evidence>
<evidence type="ECO:0000313" key="9">
    <source>
        <dbReference type="EMBL" id="KAH8691964.1"/>
    </source>
</evidence>
<dbReference type="FunFam" id="1.20.1250.20:FF:000172">
    <property type="entry name" value="MFS multidrug resistance transporter"/>
    <property type="match status" value="1"/>
</dbReference>
<feature type="transmembrane region" description="Helical" evidence="7">
    <location>
        <begin position="93"/>
        <end position="117"/>
    </location>
</feature>
<accession>A0AAD4PWS8</accession>
<gene>
    <name evidence="9" type="ORF">BGW36DRAFT_347942</name>
</gene>
<keyword evidence="2" id="KW-0813">Transport</keyword>
<evidence type="ECO:0000256" key="6">
    <source>
        <dbReference type="SAM" id="MobiDB-lite"/>
    </source>
</evidence>
<feature type="transmembrane region" description="Helical" evidence="7">
    <location>
        <begin position="505"/>
        <end position="524"/>
    </location>
</feature>
<feature type="compositionally biased region" description="Polar residues" evidence="6">
    <location>
        <begin position="14"/>
        <end position="33"/>
    </location>
</feature>
<dbReference type="PROSITE" id="PS50850">
    <property type="entry name" value="MFS"/>
    <property type="match status" value="1"/>
</dbReference>
<feature type="transmembrane region" description="Helical" evidence="7">
    <location>
        <begin position="475"/>
        <end position="493"/>
    </location>
</feature>
<feature type="transmembrane region" description="Helical" evidence="7">
    <location>
        <begin position="433"/>
        <end position="455"/>
    </location>
</feature>
<organism evidence="9 10">
    <name type="scientific">Talaromyces proteolyticus</name>
    <dbReference type="NCBI Taxonomy" id="1131652"/>
    <lineage>
        <taxon>Eukaryota</taxon>
        <taxon>Fungi</taxon>
        <taxon>Dikarya</taxon>
        <taxon>Ascomycota</taxon>
        <taxon>Pezizomycotina</taxon>
        <taxon>Eurotiomycetes</taxon>
        <taxon>Eurotiomycetidae</taxon>
        <taxon>Eurotiales</taxon>
        <taxon>Trichocomaceae</taxon>
        <taxon>Talaromyces</taxon>
        <taxon>Talaromyces sect. Bacilispori</taxon>
    </lineage>
</organism>
<feature type="transmembrane region" description="Helical" evidence="7">
    <location>
        <begin position="250"/>
        <end position="269"/>
    </location>
</feature>
<reference evidence="9" key="1">
    <citation type="submission" date="2021-12" db="EMBL/GenBank/DDBJ databases">
        <title>Convergent genome expansion in fungi linked to evolution of root-endophyte symbiosis.</title>
        <authorList>
            <consortium name="DOE Joint Genome Institute"/>
            <person name="Ke Y.-H."/>
            <person name="Bonito G."/>
            <person name="Liao H.-L."/>
            <person name="Looney B."/>
            <person name="Rojas-Flechas A."/>
            <person name="Nash J."/>
            <person name="Hameed K."/>
            <person name="Schadt C."/>
            <person name="Martin F."/>
            <person name="Crous P.W."/>
            <person name="Miettinen O."/>
            <person name="Magnuson J.K."/>
            <person name="Labbe J."/>
            <person name="Jacobson D."/>
            <person name="Doktycz M.J."/>
            <person name="Veneault-Fourrey C."/>
            <person name="Kuo A."/>
            <person name="Mondo S."/>
            <person name="Calhoun S."/>
            <person name="Riley R."/>
            <person name="Ohm R."/>
            <person name="LaButti K."/>
            <person name="Andreopoulos B."/>
            <person name="Pangilinan J."/>
            <person name="Nolan M."/>
            <person name="Tritt A."/>
            <person name="Clum A."/>
            <person name="Lipzen A."/>
            <person name="Daum C."/>
            <person name="Barry K."/>
            <person name="Grigoriev I.V."/>
            <person name="Vilgalys R."/>
        </authorList>
    </citation>
    <scope>NUCLEOTIDE SEQUENCE</scope>
    <source>
        <strain evidence="9">PMI_201</strain>
    </source>
</reference>
<feature type="transmembrane region" description="Helical" evidence="7">
    <location>
        <begin position="410"/>
        <end position="427"/>
    </location>
</feature>
<feature type="transmembrane region" description="Helical" evidence="7">
    <location>
        <begin position="219"/>
        <end position="238"/>
    </location>
</feature>
<evidence type="ECO:0000256" key="4">
    <source>
        <dbReference type="ARBA" id="ARBA00022989"/>
    </source>
</evidence>
<protein>
    <submittedName>
        <fullName evidence="9">Major facilitator superfamily domain-containing protein</fullName>
    </submittedName>
</protein>
<dbReference type="GO" id="GO:0005886">
    <property type="term" value="C:plasma membrane"/>
    <property type="evidence" value="ECO:0007669"/>
    <property type="project" value="TreeGrafter"/>
</dbReference>
<feature type="transmembrane region" description="Helical" evidence="7">
    <location>
        <begin position="313"/>
        <end position="336"/>
    </location>
</feature>
<feature type="transmembrane region" description="Helical" evidence="7">
    <location>
        <begin position="161"/>
        <end position="178"/>
    </location>
</feature>
<feature type="transmembrane region" description="Helical" evidence="7">
    <location>
        <begin position="356"/>
        <end position="379"/>
    </location>
</feature>
<name>A0AAD4PWS8_9EURO</name>
<dbReference type="Gene3D" id="1.20.1250.20">
    <property type="entry name" value="MFS general substrate transporter like domains"/>
    <property type="match status" value="1"/>
</dbReference>
<dbReference type="RefSeq" id="XP_046067961.1">
    <property type="nucleotide sequence ID" value="XM_046213251.1"/>
</dbReference>
<dbReference type="EMBL" id="JAJTJA010000011">
    <property type="protein sequence ID" value="KAH8691964.1"/>
    <property type="molecule type" value="Genomic_DNA"/>
</dbReference>
<evidence type="ECO:0000313" key="10">
    <source>
        <dbReference type="Proteomes" id="UP001201262"/>
    </source>
</evidence>
<dbReference type="GO" id="GO:0010509">
    <property type="term" value="P:intracellular polyamine homeostasis"/>
    <property type="evidence" value="ECO:0007669"/>
    <property type="project" value="TreeGrafter"/>
</dbReference>
<feature type="region of interest" description="Disordered" evidence="6">
    <location>
        <begin position="1"/>
        <end position="60"/>
    </location>
</feature>
<comment type="subcellular location">
    <subcellularLocation>
        <location evidence="1">Membrane</location>
        <topology evidence="1">Multi-pass membrane protein</topology>
    </subcellularLocation>
</comment>